<dbReference type="HOGENOM" id="CLU_2219367_0_0_7"/>
<dbReference type="Proteomes" id="UP000006695">
    <property type="component" value="Chromosome"/>
</dbReference>
<feature type="signal peptide" evidence="1">
    <location>
        <begin position="1"/>
        <end position="18"/>
    </location>
</feature>
<accession>A5GCP3</accession>
<dbReference type="AlphaFoldDB" id="A5GCP3"/>
<dbReference type="RefSeq" id="WP_011937387.1">
    <property type="nucleotide sequence ID" value="NC_009483.1"/>
</dbReference>
<dbReference type="OrthoDB" id="5398616at2"/>
<reference evidence="2 3" key="1">
    <citation type="submission" date="2007-05" db="EMBL/GenBank/DDBJ databases">
        <title>Complete sequence of Geobacter uraniireducens Rf4.</title>
        <authorList>
            <consortium name="US DOE Joint Genome Institute"/>
            <person name="Copeland A."/>
            <person name="Lucas S."/>
            <person name="Lapidus A."/>
            <person name="Barry K."/>
            <person name="Detter J.C."/>
            <person name="Glavina del Rio T."/>
            <person name="Hammon N."/>
            <person name="Israni S."/>
            <person name="Dalin E."/>
            <person name="Tice H."/>
            <person name="Pitluck S."/>
            <person name="Chertkov O."/>
            <person name="Brettin T."/>
            <person name="Bruce D."/>
            <person name="Han C."/>
            <person name="Schmutz J."/>
            <person name="Larimer F."/>
            <person name="Land M."/>
            <person name="Hauser L."/>
            <person name="Kyrpides N."/>
            <person name="Mikhailova N."/>
            <person name="Shelobolina E."/>
            <person name="Aklujkar M."/>
            <person name="Lovley D."/>
            <person name="Richardson P."/>
        </authorList>
    </citation>
    <scope>NUCLEOTIDE SEQUENCE [LARGE SCALE GENOMIC DNA]</scope>
    <source>
        <strain evidence="2 3">Rf4</strain>
    </source>
</reference>
<sequence>MKKSFTLVATLLITVVLAAASIAAGTFTGKVTAVDGEKVSVTVDKELPAWVKKGSAVQAMGGAPMVVEVNGNVVVLKFIKAKAAKIKADSSMTISESSGDELQGC</sequence>
<keyword evidence="1" id="KW-0732">Signal</keyword>
<dbReference type="KEGG" id="gur:Gura_0446"/>
<name>A5GCP3_GEOUR</name>
<gene>
    <name evidence="2" type="ordered locus">Gura_0446</name>
</gene>
<evidence type="ECO:0000313" key="3">
    <source>
        <dbReference type="Proteomes" id="UP000006695"/>
    </source>
</evidence>
<proteinExistence type="predicted"/>
<dbReference type="EMBL" id="CP000698">
    <property type="protein sequence ID" value="ABQ24662.1"/>
    <property type="molecule type" value="Genomic_DNA"/>
</dbReference>
<dbReference type="STRING" id="351605.Gura_0446"/>
<evidence type="ECO:0000256" key="1">
    <source>
        <dbReference type="SAM" id="SignalP"/>
    </source>
</evidence>
<evidence type="ECO:0000313" key="2">
    <source>
        <dbReference type="EMBL" id="ABQ24662.1"/>
    </source>
</evidence>
<dbReference type="NCBIfam" id="NF040942">
    <property type="entry name" value="hypo_ExtJ"/>
    <property type="match status" value="1"/>
</dbReference>
<feature type="chain" id="PRO_5002683409" description="DUF5666 domain-containing protein" evidence="1">
    <location>
        <begin position="19"/>
        <end position="105"/>
    </location>
</feature>
<organism evidence="2 3">
    <name type="scientific">Geotalea uraniireducens (strain Rf4)</name>
    <name type="common">Geobacter uraniireducens</name>
    <dbReference type="NCBI Taxonomy" id="351605"/>
    <lineage>
        <taxon>Bacteria</taxon>
        <taxon>Pseudomonadati</taxon>
        <taxon>Thermodesulfobacteriota</taxon>
        <taxon>Desulfuromonadia</taxon>
        <taxon>Geobacterales</taxon>
        <taxon>Geobacteraceae</taxon>
        <taxon>Geotalea</taxon>
    </lineage>
</organism>
<keyword evidence="3" id="KW-1185">Reference proteome</keyword>
<evidence type="ECO:0008006" key="4">
    <source>
        <dbReference type="Google" id="ProtNLM"/>
    </source>
</evidence>
<protein>
    <recommendedName>
        <fullName evidence="4">DUF5666 domain-containing protein</fullName>
    </recommendedName>
</protein>